<name>A0A845GI93_9BURK</name>
<proteinExistence type="predicted"/>
<evidence type="ECO:0000313" key="2">
    <source>
        <dbReference type="Proteomes" id="UP000447355"/>
    </source>
</evidence>
<comment type="caution">
    <text evidence="1">The sequence shown here is derived from an EMBL/GenBank/DDBJ whole genome shotgun (WGS) entry which is preliminary data.</text>
</comment>
<dbReference type="AlphaFoldDB" id="A0A845GI93"/>
<reference evidence="1" key="1">
    <citation type="submission" date="2019-12" db="EMBL/GenBank/DDBJ databases">
        <title>Novel species isolated from a subtropical stream in China.</title>
        <authorList>
            <person name="Lu H."/>
        </authorList>
    </citation>
    <scope>NUCLEOTIDE SEQUENCE [LARGE SCALE GENOMIC DNA]</scope>
    <source>
        <strain evidence="1">FT81W</strain>
    </source>
</reference>
<gene>
    <name evidence="1" type="ORF">GTP90_01275</name>
</gene>
<dbReference type="RefSeq" id="WP_161081752.1">
    <property type="nucleotide sequence ID" value="NZ_WWCX01000001.1"/>
</dbReference>
<organism evidence="1 2">
    <name type="scientific">Duganella vulcania</name>
    <dbReference type="NCBI Taxonomy" id="2692166"/>
    <lineage>
        <taxon>Bacteria</taxon>
        <taxon>Pseudomonadati</taxon>
        <taxon>Pseudomonadota</taxon>
        <taxon>Betaproteobacteria</taxon>
        <taxon>Burkholderiales</taxon>
        <taxon>Oxalobacteraceae</taxon>
        <taxon>Telluria group</taxon>
        <taxon>Duganella</taxon>
    </lineage>
</organism>
<dbReference type="EMBL" id="WWCX01000001">
    <property type="protein sequence ID" value="MYM92487.1"/>
    <property type="molecule type" value="Genomic_DNA"/>
</dbReference>
<dbReference type="Proteomes" id="UP000447355">
    <property type="component" value="Unassembled WGS sequence"/>
</dbReference>
<sequence>MNTYLVVALVVTLSLLVATLRFTYKRCAMYEDILRATDTNGRFRAMDREYMELRRRMGVVVRVVNSSVGGIGKRLSESVEIATAIHTQAPQIFSQCEGLARWLRANDQFLVELYSAISYAVDPDVRERFEGEVKGGREVIFEHVYDATKRVPPPMTSLFGRSFACESDRQIAHQQLRDIGYQGVLAVIGPIIAEITYRHPAPAPMRCNADDDSVEADMQCADRALAFAAVATEQAREAKVAAARLFAEGAVAASVAMNEWAYAKEGAARTLEMGIA</sequence>
<evidence type="ECO:0000313" key="1">
    <source>
        <dbReference type="EMBL" id="MYM92487.1"/>
    </source>
</evidence>
<accession>A0A845GI93</accession>
<protein>
    <submittedName>
        <fullName evidence="1">Uncharacterized protein</fullName>
    </submittedName>
</protein>